<evidence type="ECO:0000313" key="5">
    <source>
        <dbReference type="EMBL" id="PAA46920.1"/>
    </source>
</evidence>
<evidence type="ECO:0000259" key="4">
    <source>
        <dbReference type="SMART" id="SM00382"/>
    </source>
</evidence>
<feature type="region of interest" description="Disordered" evidence="3">
    <location>
        <begin position="2390"/>
        <end position="2410"/>
    </location>
</feature>
<dbReference type="GO" id="GO:0005524">
    <property type="term" value="F:ATP binding"/>
    <property type="evidence" value="ECO:0007669"/>
    <property type="project" value="UniProtKB-KW"/>
</dbReference>
<organism evidence="5 6">
    <name type="scientific">Macrostomum lignano</name>
    <dbReference type="NCBI Taxonomy" id="282301"/>
    <lineage>
        <taxon>Eukaryota</taxon>
        <taxon>Metazoa</taxon>
        <taxon>Spiralia</taxon>
        <taxon>Lophotrochozoa</taxon>
        <taxon>Platyhelminthes</taxon>
        <taxon>Rhabditophora</taxon>
        <taxon>Macrostomorpha</taxon>
        <taxon>Macrostomida</taxon>
        <taxon>Macrostomidae</taxon>
        <taxon>Macrostomum</taxon>
    </lineage>
</organism>
<dbReference type="STRING" id="282301.A0A267DCB4"/>
<dbReference type="GO" id="GO:0016887">
    <property type="term" value="F:ATP hydrolysis activity"/>
    <property type="evidence" value="ECO:0007669"/>
    <property type="project" value="InterPro"/>
</dbReference>
<feature type="non-terminal residue" evidence="5">
    <location>
        <position position="1"/>
    </location>
</feature>
<dbReference type="SMART" id="SM00382">
    <property type="entry name" value="AAA"/>
    <property type="match status" value="2"/>
</dbReference>
<protein>
    <recommendedName>
        <fullName evidence="4">AAA+ ATPase domain-containing protein</fullName>
    </recommendedName>
</protein>
<feature type="domain" description="AAA+ ATPase" evidence="4">
    <location>
        <begin position="513"/>
        <end position="668"/>
    </location>
</feature>
<dbReference type="Proteomes" id="UP000215902">
    <property type="component" value="Unassembled WGS sequence"/>
</dbReference>
<reference evidence="5 6" key="1">
    <citation type="submission" date="2017-06" db="EMBL/GenBank/DDBJ databases">
        <title>A platform for efficient transgenesis in Macrostomum lignano, a flatworm model organism for stem cell research.</title>
        <authorList>
            <person name="Berezikov E."/>
        </authorList>
    </citation>
    <scope>NUCLEOTIDE SEQUENCE [LARGE SCALE GENOMIC DNA]</scope>
    <source>
        <strain evidence="5">DV1</strain>
        <tissue evidence="5">Whole organism</tissue>
    </source>
</reference>
<dbReference type="GO" id="GO:0005634">
    <property type="term" value="C:nucleus"/>
    <property type="evidence" value="ECO:0007669"/>
    <property type="project" value="TreeGrafter"/>
</dbReference>
<dbReference type="Gene3D" id="3.40.50.300">
    <property type="entry name" value="P-loop containing nucleotide triphosphate hydrolases"/>
    <property type="match status" value="2"/>
</dbReference>
<comment type="caution">
    <text evidence="5">The sequence shown here is derived from an EMBL/GenBank/DDBJ whole genome shotgun (WGS) entry which is preliminary data.</text>
</comment>
<dbReference type="InterPro" id="IPR011704">
    <property type="entry name" value="ATPase_dyneun-rel_AAA"/>
</dbReference>
<dbReference type="Pfam" id="PF07728">
    <property type="entry name" value="AAA_5"/>
    <property type="match status" value="2"/>
</dbReference>
<gene>
    <name evidence="5" type="ORF">BOX15_Mlig003175g3</name>
</gene>
<dbReference type="InterPro" id="IPR027417">
    <property type="entry name" value="P-loop_NTPase"/>
</dbReference>
<dbReference type="InterPro" id="IPR003593">
    <property type="entry name" value="AAA+_ATPase"/>
</dbReference>
<evidence type="ECO:0000256" key="1">
    <source>
        <dbReference type="ARBA" id="ARBA00022741"/>
    </source>
</evidence>
<dbReference type="GO" id="GO:0000055">
    <property type="term" value="P:ribosomal large subunit export from nucleus"/>
    <property type="evidence" value="ECO:0007669"/>
    <property type="project" value="TreeGrafter"/>
</dbReference>
<feature type="region of interest" description="Disordered" evidence="3">
    <location>
        <begin position="2049"/>
        <end position="2076"/>
    </location>
</feature>
<proteinExistence type="predicted"/>
<keyword evidence="1" id="KW-0547">Nucleotide-binding</keyword>
<dbReference type="PANTHER" id="PTHR48103:SF2">
    <property type="entry name" value="MIDASIN"/>
    <property type="match status" value="1"/>
</dbReference>
<evidence type="ECO:0000256" key="2">
    <source>
        <dbReference type="ARBA" id="ARBA00022840"/>
    </source>
</evidence>
<keyword evidence="2" id="KW-0067">ATP-binding</keyword>
<dbReference type="EMBL" id="NIVC01004649">
    <property type="protein sequence ID" value="PAA46920.1"/>
    <property type="molecule type" value="Genomic_DNA"/>
</dbReference>
<name>A0A267DCB4_9PLAT</name>
<dbReference type="PANTHER" id="PTHR48103">
    <property type="entry name" value="MIDASIN-RELATED"/>
    <property type="match status" value="1"/>
</dbReference>
<evidence type="ECO:0000256" key="3">
    <source>
        <dbReference type="SAM" id="MobiDB-lite"/>
    </source>
</evidence>
<feature type="domain" description="AAA+ ATPase" evidence="4">
    <location>
        <begin position="201"/>
        <end position="380"/>
    </location>
</feature>
<accession>A0A267DCB4</accession>
<dbReference type="GO" id="GO:0000027">
    <property type="term" value="P:ribosomal large subunit assembly"/>
    <property type="evidence" value="ECO:0007669"/>
    <property type="project" value="TreeGrafter"/>
</dbReference>
<dbReference type="SUPFAM" id="SSF52540">
    <property type="entry name" value="P-loop containing nucleoside triphosphate hydrolases"/>
    <property type="match status" value="2"/>
</dbReference>
<dbReference type="OrthoDB" id="6151809at2759"/>
<evidence type="ECO:0000313" key="6">
    <source>
        <dbReference type="Proteomes" id="UP000215902"/>
    </source>
</evidence>
<sequence>GIAFLRDINLADQAVIECLNSVTELEPSFTHPHQFDAPIALSVNFKLIATISLPTDKDISPSMRSRYTVIHVRDPQLTDVSRGSEAEVFFRDILSRESSIPSSLSEDIDRGLSEALKLSNGILSVKSLVNMASFAKIPPKCCKSPFSLALKQEFPQSDSPNEILSEASLFSEQEFQRVGQDLTVTRRAKEVLSHLLIAHYTESVVNLVGPPGVGKTQITRIFAESVLKKKFIRISCSSDLSQEDLFGSFVPTAHSNSGTKATKMTFQFREGAILEQAAVADSARMAGRKPKSPDEYQGAVILFDEINLAPSNVLSTIIGIMKHPKGTKMVVNSKEYSLKKLQFVCAMNPASSGGGRQELPPALSKLLTEVSVDVIGEKETQEIIEKFRNEFGPNTEAVASFHWQMVASCKDHACPSGHFDRKFNLRDVEKVVGLLNAHNTVKEALGIVYCECSSSSSSETQELISKLAVCESPEETAKRAFTSRGDFLHSSQRLNPCDASDRLVRLLQQSIGSGKILLLLGPPVSGKSSAVAELARRCSKQLVTVAVHADTDVCDLIGGFSPVSSGSKNSFQFVDGPLVKSMKNGNWILLDNVDHARPEVIERLNSIGESGQRLYVHEVALTDGPKGGIDPKPGFALICTATIGRSSSFQLSESFRNRCIEIFCPKLDPQTDCFPDLFAPLRDGTLCNNEIASIVRRLINNFKTSEKAKREQVTARDLRHILFFIENGMLLDASSLMEDIFDETLRCQVGEMMSKSLKYKEEYYMSGRILSPRFNLKSVQKVEAIHDRKLMDIIVLMKCKSKSAERALVQFVGDEIQSVTSSMGCAISRLQRDPEAHAKVKLSHSEHFQPAITNILLPFESELKCRHLLCNNKAGDFLWKVVGDLTSNEKEALNFSWEFCCSYGGSNIVVNIHLEQGSVGLENAVPTKFLRHFDGPSVVKSLKFNQFLCRTTAISDPELIEYQLKDGSGESANVYFADSNFSMTVKKGKPMWEFKARIGLFAEGNIPVHLSSNEKEQTEVVNSPLDLTRAISECYHNTRFKIGSSKTNEFQLVAQRYKLLLRGSKDFANISFAVESADCHRFLGIQVKMSDLHGKLSIDMERRVFSAKLKAVLSSGDTRKGNEVDLSLQSNSSGDDFFQIKLLKPSDVFIFRNFLPTKIPYWNERAKEICNRIMIAAVEDSNFFKLTFDEKINYGWPAFKLFSFEDVQLEIQHTKTVLLTGKMQVKESKKKSTFKGTIDMSQTLLKIDPFEAECSTKIISIISFCLEEVPESLAFISWFSAKQVLTLSVQSMEIKEQQSDARVIISAPENRALELPNRNFPFSIGEVELHLHESSGHWKCKVKGVLSMFGIKLARVSSDIIAELQFQSKIAETKKVNLRMFIKQIFKASDEEVAGLSEKSQINRVESFRVDSSGQVSMEAQISKFEMQNQYTASMQFYEAQLVIEGKEPSDMVVRIKGKMDLLSLLGIEFDLKITRAQETGAGKSKQLQLTLCSSSQAKDDGGSLLLKLMKDMNLEVQQPFPNVPISGVEIRIDISKWKLKLTAKASSDIHSEVDSQLVLRSVSMVLRNHGRKAAHQKWCGSLIEGDLILHGQNLGHFSILLCEHENKLQCQTADRNAEKRTCWKLQTDDKSIEPFDLSVLVASRLSRENEATRGVMVEKCNYSMEWNDWTKPKELEMMLNMKPVSLSPMLTLTEIELSTSRGEVHTLIDEMLRYPSLSMVLELGNCAKLKTPTLSASYPINDQHWAVSQCDLKTHYSSTDVVSLLAECMGRGVDLSNYGVPSVMQFTETAVDIEWNFDNSLKRFLLETLTKSYSFRVSKLLAGKAFCVQIRTESPTKCTFYAVFDILDCQLLLKCEDNGSRFVLTSSNELKVLPRQNGTGTFSLQTFVSKNFEVSAEAIPEVLVRTNLDKLVSGYLDFKEKTCELAMTIDLIKLKKGLMKIELTDSEFSMKVTSFDQDRHFQVSLKGKIQFLTLPILDYVSEVKRDKDSMQFTLNAHIEAQFTLVELIKPFAELLKINSSLVDVPLLKFVKFEKLRVRYENRTELGASKSSQESRSIKAGSSEAGESGKESKAAASQTHKLTLEAKIKELRLPFTSLLKLGSVEIDFLWTYSNSATSDFKLTADLTLADFRLGRLKLKFHRPAEKGRQCWLLELPESFDGTGSTARLPEDIKLNELFGRVLKTSLPDFGLILTDVGVHFSWTKAVEPDVWVLVLGLQRLCLIPNCTLLRLEDLKIRVEKKQQEIAGASANGEEGSDKKFDSSFKLATLNFAFCLGRPEVKHLRIVDCKVELPLEIKQPWTIVVPRQKIDFSLGDLAAIVAEKFKLEEQVKSLSKKIDLTFKLLHFEAKIQPDRTLNSFELEVIGETTGQIKPFKIICLGAKLKLERAKNTNEANQTPQSEEELGAFKAPADGDSGKESCSACLTCLSCGLAWCWICRTVC</sequence>
<dbReference type="GO" id="GO:0030687">
    <property type="term" value="C:preribosome, large subunit precursor"/>
    <property type="evidence" value="ECO:0007669"/>
    <property type="project" value="TreeGrafter"/>
</dbReference>
<keyword evidence="6" id="KW-1185">Reference proteome</keyword>